<dbReference type="GO" id="GO:0003743">
    <property type="term" value="F:translation initiation factor activity"/>
    <property type="evidence" value="ECO:0007669"/>
    <property type="project" value="UniProtKB-KW"/>
</dbReference>
<feature type="compositionally biased region" description="Basic and acidic residues" evidence="4">
    <location>
        <begin position="358"/>
        <end position="367"/>
    </location>
</feature>
<evidence type="ECO:0000313" key="7">
    <source>
        <dbReference type="RefSeq" id="XP_025407589.1"/>
    </source>
</evidence>
<dbReference type="PANTHER" id="PTHR23253">
    <property type="entry name" value="EUKARYOTIC TRANSLATION INITIATION FACTOR 4 GAMMA"/>
    <property type="match status" value="1"/>
</dbReference>
<keyword evidence="3" id="KW-0648">Protein biosynthesis</keyword>
<dbReference type="RefSeq" id="XP_025407589.1">
    <property type="nucleotide sequence ID" value="XM_025551804.1"/>
</dbReference>
<dbReference type="Gene3D" id="1.25.40.180">
    <property type="match status" value="1"/>
</dbReference>
<keyword evidence="2" id="KW-0396">Initiation factor</keyword>
<gene>
    <name evidence="7" type="primary">LOC112681559</name>
</gene>
<keyword evidence="6" id="KW-1185">Reference proteome</keyword>
<sequence>MVFECGPYSASINDSVNSTCMQQIKTLLLHELKAFVTNEKEVVRKESISENHLCDQQSRNNIIEPTVNSVAQHPESTDHIPVFTKLPVTRSTEEPNRSFNVFEPHEKYVSSASAVLKNVTWDTFEENATRFFDVIVQADRANRFYLKMITDCVVSNAIDESDKCTLYATLCCTVIENTRVDSRTIIPQGLSIAFKTELIKSCRAVLTEAGVLLRTRTVRQLENPRRSEQRFDVKARDRTHGTCRFMGELFMRDQIFKTVMSTIDTFMQIHDAHSLECLCVLLTVIAPKLEEVIDAPRQVYKQLRTYSATGFAGNIPLPQQTIRMIDILLNVRKCHSKDSNSWGGDFAEGKTTKARNGHHQEVQSADHRRNRISSEISRSSQNRPSCITTGPVKHHGKHVTFNPVVSVLYYYKN</sequence>
<evidence type="ECO:0000259" key="5">
    <source>
        <dbReference type="SMART" id="SM00543"/>
    </source>
</evidence>
<proteinExistence type="inferred from homology"/>
<evidence type="ECO:0000256" key="4">
    <source>
        <dbReference type="SAM" id="MobiDB-lite"/>
    </source>
</evidence>
<evidence type="ECO:0000256" key="2">
    <source>
        <dbReference type="ARBA" id="ARBA00022540"/>
    </source>
</evidence>
<dbReference type="OrthoDB" id="514777at2759"/>
<dbReference type="AlphaFoldDB" id="A0A8B8F9R8"/>
<dbReference type="Proteomes" id="UP000694846">
    <property type="component" value="Unplaced"/>
</dbReference>
<reference evidence="7" key="1">
    <citation type="submission" date="2025-08" db="UniProtKB">
        <authorList>
            <consortium name="RefSeq"/>
        </authorList>
    </citation>
    <scope>IDENTIFICATION</scope>
    <source>
        <tissue evidence="7">Whole body</tissue>
    </source>
</reference>
<dbReference type="GO" id="GO:0003729">
    <property type="term" value="F:mRNA binding"/>
    <property type="evidence" value="ECO:0007669"/>
    <property type="project" value="TreeGrafter"/>
</dbReference>
<organism evidence="6 7">
    <name type="scientific">Sipha flava</name>
    <name type="common">yellow sugarcane aphid</name>
    <dbReference type="NCBI Taxonomy" id="143950"/>
    <lineage>
        <taxon>Eukaryota</taxon>
        <taxon>Metazoa</taxon>
        <taxon>Ecdysozoa</taxon>
        <taxon>Arthropoda</taxon>
        <taxon>Hexapoda</taxon>
        <taxon>Insecta</taxon>
        <taxon>Pterygota</taxon>
        <taxon>Neoptera</taxon>
        <taxon>Paraneoptera</taxon>
        <taxon>Hemiptera</taxon>
        <taxon>Sternorrhyncha</taxon>
        <taxon>Aphidomorpha</taxon>
        <taxon>Aphidoidea</taxon>
        <taxon>Aphididae</taxon>
        <taxon>Sipha</taxon>
    </lineage>
</organism>
<dbReference type="Pfam" id="PF02854">
    <property type="entry name" value="MIF4G"/>
    <property type="match status" value="1"/>
</dbReference>
<evidence type="ECO:0000313" key="6">
    <source>
        <dbReference type="Proteomes" id="UP000694846"/>
    </source>
</evidence>
<feature type="compositionally biased region" description="Low complexity" evidence="4">
    <location>
        <begin position="373"/>
        <end position="383"/>
    </location>
</feature>
<name>A0A8B8F9R8_9HEMI</name>
<dbReference type="InterPro" id="IPR016024">
    <property type="entry name" value="ARM-type_fold"/>
</dbReference>
<feature type="region of interest" description="Disordered" evidence="4">
    <location>
        <begin position="342"/>
        <end position="391"/>
    </location>
</feature>
<feature type="domain" description="MIF4G" evidence="5">
    <location>
        <begin position="109"/>
        <end position="335"/>
    </location>
</feature>
<dbReference type="SUPFAM" id="SSF48371">
    <property type="entry name" value="ARM repeat"/>
    <property type="match status" value="1"/>
</dbReference>
<dbReference type="SMART" id="SM00543">
    <property type="entry name" value="MIF4G"/>
    <property type="match status" value="1"/>
</dbReference>
<protein>
    <submittedName>
        <fullName evidence="7">Uncharacterized protein LOC112681559</fullName>
    </submittedName>
</protein>
<accession>A0A8B8F9R8</accession>
<evidence type="ECO:0000256" key="1">
    <source>
        <dbReference type="ARBA" id="ARBA00005775"/>
    </source>
</evidence>
<dbReference type="PANTHER" id="PTHR23253:SF9">
    <property type="entry name" value="EUKARYOTIC TRANSLATION INITIATION FACTOR 4 GAMMA 2"/>
    <property type="match status" value="1"/>
</dbReference>
<comment type="similarity">
    <text evidence="1">Belongs to the eukaryotic initiation factor 4G family.</text>
</comment>
<evidence type="ECO:0000256" key="3">
    <source>
        <dbReference type="ARBA" id="ARBA00022917"/>
    </source>
</evidence>
<dbReference type="InterPro" id="IPR003890">
    <property type="entry name" value="MIF4G-like_typ-3"/>
</dbReference>
<dbReference type="GO" id="GO:0016281">
    <property type="term" value="C:eukaryotic translation initiation factor 4F complex"/>
    <property type="evidence" value="ECO:0007669"/>
    <property type="project" value="TreeGrafter"/>
</dbReference>
<dbReference type="GeneID" id="112681559"/>